<dbReference type="SUPFAM" id="SSF56601">
    <property type="entry name" value="beta-lactamase/transpeptidase-like"/>
    <property type="match status" value="1"/>
</dbReference>
<dbReference type="Pfam" id="PF00144">
    <property type="entry name" value="Beta-lactamase"/>
    <property type="match status" value="1"/>
</dbReference>
<name>A0ABQ0LF00_MYCCL</name>
<keyword evidence="6" id="KW-1185">Reference proteome</keyword>
<protein>
    <recommendedName>
        <fullName evidence="4">Beta-lactamase-related domain-containing protein</fullName>
    </recommendedName>
</protein>
<keyword evidence="2" id="KW-1133">Transmembrane helix</keyword>
<organism evidence="5 6">
    <name type="scientific">Mycena chlorophos</name>
    <name type="common">Agaric fungus</name>
    <name type="synonym">Agaricus chlorophos</name>
    <dbReference type="NCBI Taxonomy" id="658473"/>
    <lineage>
        <taxon>Eukaryota</taxon>
        <taxon>Fungi</taxon>
        <taxon>Dikarya</taxon>
        <taxon>Basidiomycota</taxon>
        <taxon>Agaricomycotina</taxon>
        <taxon>Agaricomycetes</taxon>
        <taxon>Agaricomycetidae</taxon>
        <taxon>Agaricales</taxon>
        <taxon>Marasmiineae</taxon>
        <taxon>Mycenaceae</taxon>
        <taxon>Mycena</taxon>
    </lineage>
</organism>
<dbReference type="InterPro" id="IPR050491">
    <property type="entry name" value="AmpC-like"/>
</dbReference>
<proteinExistence type="inferred from homology"/>
<evidence type="ECO:0000256" key="3">
    <source>
        <dbReference type="SAM" id="SignalP"/>
    </source>
</evidence>
<sequence>MKLLSLVLLAFHLFFVSRAVAQSNLSTTILTSEFGDFVSQVLKDWKSPAGIAVAVVRQNGHGGWIVEQQGYGHAKADGTPVTPDTLFSIGSESKLFDIISTGLLITNASLEKPVTWTSKIADIIPEWDLMDPIASAGSTIIDLMSHRTGMPRHDVSQGRNDTLLSVIERMKYLKPSTEFREDFQYNNIMYEVLSYLPTALLPSQPTLAEYVQEHIFDVLGMNSSTYSFPRANATGRLADSFGRVGNTTTNPLLPTEIYPMPFWLQLGGDAGNFASGPGGVISSVRDMTAWLKMLMSNGFDTSTNTTVVPASVLEEITSGITVWPYTEDYPEISSGTYGGARYSSSYRGHDLFEHGGDVQGFHSMVTWFPDDGAGIVVLMNDDLHYYRDIVRYRVMDLLFDLEPIDWNRRYQQLAVGTAAATAAYVSTHSPANATPPSVGFDNLPGTYDNLGYTSVELCAINPTSQTQTDSCKALAETITGTFPQYVSESGVPTFAFTWDRIAAQYVALSHFEGDVWNLTGWTGLPTDPHNASAPLWAYDAGFDGTVALTGVDANGTIGFGFLGGIWGAGSGVPDPAGSTPDQATEVWFAKVGGANGTTTTTTSQDLAAAVDTSSQSSSPSKYGSAIVGLLVANLIILLLVAALAVLNFLRGRRARYMPVKDQEL</sequence>
<comment type="similarity">
    <text evidence="1">Belongs to the peptidase S12 family.</text>
</comment>
<feature type="domain" description="Beta-lactamase-related" evidence="4">
    <location>
        <begin position="50"/>
        <end position="382"/>
    </location>
</feature>
<dbReference type="InterPro" id="IPR001466">
    <property type="entry name" value="Beta-lactam-related"/>
</dbReference>
<evidence type="ECO:0000313" key="6">
    <source>
        <dbReference type="Proteomes" id="UP000815677"/>
    </source>
</evidence>
<keyword evidence="2" id="KW-0472">Membrane</keyword>
<evidence type="ECO:0000256" key="2">
    <source>
        <dbReference type="SAM" id="Phobius"/>
    </source>
</evidence>
<feature type="transmembrane region" description="Helical" evidence="2">
    <location>
        <begin position="622"/>
        <end position="649"/>
    </location>
</feature>
<dbReference type="Gene3D" id="3.40.710.10">
    <property type="entry name" value="DD-peptidase/beta-lactamase superfamily"/>
    <property type="match status" value="1"/>
</dbReference>
<dbReference type="Proteomes" id="UP000815677">
    <property type="component" value="Unassembled WGS sequence"/>
</dbReference>
<dbReference type="EMBL" id="DF845749">
    <property type="protein sequence ID" value="GAT49664.1"/>
    <property type="molecule type" value="Genomic_DNA"/>
</dbReference>
<keyword evidence="3" id="KW-0732">Signal</keyword>
<evidence type="ECO:0000313" key="5">
    <source>
        <dbReference type="EMBL" id="GAT49664.1"/>
    </source>
</evidence>
<dbReference type="PANTHER" id="PTHR46825">
    <property type="entry name" value="D-ALANYL-D-ALANINE-CARBOXYPEPTIDASE/ENDOPEPTIDASE AMPH"/>
    <property type="match status" value="1"/>
</dbReference>
<evidence type="ECO:0000256" key="1">
    <source>
        <dbReference type="ARBA" id="ARBA00038215"/>
    </source>
</evidence>
<feature type="chain" id="PRO_5047399184" description="Beta-lactamase-related domain-containing protein" evidence="3">
    <location>
        <begin position="22"/>
        <end position="664"/>
    </location>
</feature>
<dbReference type="PANTHER" id="PTHR46825:SF15">
    <property type="entry name" value="BETA-LACTAMASE-RELATED DOMAIN-CONTAINING PROTEIN"/>
    <property type="match status" value="1"/>
</dbReference>
<feature type="signal peptide" evidence="3">
    <location>
        <begin position="1"/>
        <end position="21"/>
    </location>
</feature>
<keyword evidence="2" id="KW-0812">Transmembrane</keyword>
<gene>
    <name evidence="5" type="ORF">MCHLO_06961</name>
</gene>
<reference evidence="5" key="1">
    <citation type="submission" date="2014-09" db="EMBL/GenBank/DDBJ databases">
        <title>Genome sequence of the luminous mushroom Mycena chlorophos for searching fungal bioluminescence genes.</title>
        <authorList>
            <person name="Tanaka Y."/>
            <person name="Kasuga D."/>
            <person name="Oba Y."/>
            <person name="Hase S."/>
            <person name="Sato K."/>
            <person name="Oba Y."/>
            <person name="Sakakibara Y."/>
        </authorList>
    </citation>
    <scope>NUCLEOTIDE SEQUENCE</scope>
</reference>
<dbReference type="InterPro" id="IPR012338">
    <property type="entry name" value="Beta-lactam/transpept-like"/>
</dbReference>
<evidence type="ECO:0000259" key="4">
    <source>
        <dbReference type="Pfam" id="PF00144"/>
    </source>
</evidence>
<accession>A0ABQ0LF00</accession>